<dbReference type="GO" id="GO:0005634">
    <property type="term" value="C:nucleus"/>
    <property type="evidence" value="ECO:0007669"/>
    <property type="project" value="UniProtKB-SubCell"/>
</dbReference>
<dbReference type="PROSITE" id="PS50157">
    <property type="entry name" value="ZINC_FINGER_C2H2_2"/>
    <property type="match status" value="1"/>
</dbReference>
<dbReference type="SUPFAM" id="SSF57667">
    <property type="entry name" value="beta-beta-alpha zinc fingers"/>
    <property type="match status" value="1"/>
</dbReference>
<comment type="subcellular location">
    <subcellularLocation>
        <location evidence="1">Nucleus</location>
    </subcellularLocation>
</comment>
<dbReference type="InterPro" id="IPR013087">
    <property type="entry name" value="Znf_C2H2_type"/>
</dbReference>
<dbReference type="InterPro" id="IPR036236">
    <property type="entry name" value="Znf_C2H2_sf"/>
</dbReference>
<dbReference type="KEGG" id="dvv:114328570"/>
<dbReference type="InParanoid" id="A0A6P7FEK6"/>
<keyword evidence="5" id="KW-0862">Zinc</keyword>
<dbReference type="AlphaFoldDB" id="A0A6P7FEK6"/>
<evidence type="ECO:0000313" key="12">
    <source>
        <dbReference type="RefSeq" id="XP_028133257.1"/>
    </source>
</evidence>
<comment type="similarity">
    <text evidence="9">Belongs to the sal C2H2-type zinc-finger protein family.</text>
</comment>
<keyword evidence="6" id="KW-0805">Transcription regulation</keyword>
<evidence type="ECO:0000256" key="3">
    <source>
        <dbReference type="ARBA" id="ARBA00022737"/>
    </source>
</evidence>
<name>A0A6P7FEK6_DIAVI</name>
<proteinExistence type="inferred from homology"/>
<dbReference type="Gene3D" id="3.30.160.60">
    <property type="entry name" value="Classic Zinc Finger"/>
    <property type="match status" value="1"/>
</dbReference>
<keyword evidence="3" id="KW-0677">Repeat</keyword>
<keyword evidence="2" id="KW-0479">Metal-binding</keyword>
<dbReference type="PROSITE" id="PS00028">
    <property type="entry name" value="ZINC_FINGER_C2H2_1"/>
    <property type="match status" value="1"/>
</dbReference>
<evidence type="ECO:0000256" key="1">
    <source>
        <dbReference type="ARBA" id="ARBA00004123"/>
    </source>
</evidence>
<accession>A0A6P7FEK6</accession>
<dbReference type="RefSeq" id="XP_028133257.1">
    <property type="nucleotide sequence ID" value="XM_028277456.1"/>
</dbReference>
<dbReference type="FunFam" id="3.30.160.60:FF:000446">
    <property type="entry name" value="Zinc finger protein"/>
    <property type="match status" value="1"/>
</dbReference>
<evidence type="ECO:0000256" key="7">
    <source>
        <dbReference type="ARBA" id="ARBA00023163"/>
    </source>
</evidence>
<dbReference type="PANTHER" id="PTHR23233">
    <property type="entry name" value="SAL-LIKE PROTEIN"/>
    <property type="match status" value="1"/>
</dbReference>
<dbReference type="GO" id="GO:0000981">
    <property type="term" value="F:DNA-binding transcription factor activity, RNA polymerase II-specific"/>
    <property type="evidence" value="ECO:0007669"/>
    <property type="project" value="TreeGrafter"/>
</dbReference>
<keyword evidence="4 10" id="KW-0863">Zinc-finger</keyword>
<protein>
    <submittedName>
        <fullName evidence="12">Zinc finger protein 233-like</fullName>
    </submittedName>
</protein>
<sequence length="182" mass="21071">MEVKQEISDETYKLEAEYNDDALSDGFKCEFKEESNRPSTQGEGTYDYLDFKEHSINTEIKQHENKLNPFEENQKNEKDFLQDNKTEIMKALTEHSSHGANHMNAEGKTSTQNMEVVTGKRPNKCVICLKRFSEASNLRAHLRTHSLEKRFKCEICLKQFTKKDIRTGVLWQVVGLVCSCNN</sequence>
<keyword evidence="7" id="KW-0804">Transcription</keyword>
<keyword evidence="8" id="KW-0539">Nucleus</keyword>
<dbReference type="PANTHER" id="PTHR23233:SF84">
    <property type="entry name" value="FI23031P1"/>
    <property type="match status" value="1"/>
</dbReference>
<evidence type="ECO:0000256" key="10">
    <source>
        <dbReference type="PROSITE-ProRule" id="PRU00042"/>
    </source>
</evidence>
<dbReference type="GO" id="GO:0000978">
    <property type="term" value="F:RNA polymerase II cis-regulatory region sequence-specific DNA binding"/>
    <property type="evidence" value="ECO:0007669"/>
    <property type="project" value="TreeGrafter"/>
</dbReference>
<gene>
    <name evidence="12" type="primary">LOC114328570</name>
</gene>
<evidence type="ECO:0000256" key="5">
    <source>
        <dbReference type="ARBA" id="ARBA00022833"/>
    </source>
</evidence>
<feature type="domain" description="C2H2-type" evidence="11">
    <location>
        <begin position="123"/>
        <end position="150"/>
    </location>
</feature>
<dbReference type="GO" id="GO:0008270">
    <property type="term" value="F:zinc ion binding"/>
    <property type="evidence" value="ECO:0007669"/>
    <property type="project" value="UniProtKB-KW"/>
</dbReference>
<evidence type="ECO:0000256" key="9">
    <source>
        <dbReference type="ARBA" id="ARBA00038474"/>
    </source>
</evidence>
<evidence type="ECO:0000259" key="11">
    <source>
        <dbReference type="PROSITE" id="PS50157"/>
    </source>
</evidence>
<dbReference type="InterPro" id="IPR051565">
    <property type="entry name" value="Sal_C2H2-zinc-finger"/>
</dbReference>
<organism evidence="12">
    <name type="scientific">Diabrotica virgifera virgifera</name>
    <name type="common">western corn rootworm</name>
    <dbReference type="NCBI Taxonomy" id="50390"/>
    <lineage>
        <taxon>Eukaryota</taxon>
        <taxon>Metazoa</taxon>
        <taxon>Ecdysozoa</taxon>
        <taxon>Arthropoda</taxon>
        <taxon>Hexapoda</taxon>
        <taxon>Insecta</taxon>
        <taxon>Pterygota</taxon>
        <taxon>Neoptera</taxon>
        <taxon>Endopterygota</taxon>
        <taxon>Coleoptera</taxon>
        <taxon>Polyphaga</taxon>
        <taxon>Cucujiformia</taxon>
        <taxon>Chrysomeloidea</taxon>
        <taxon>Chrysomelidae</taxon>
        <taxon>Galerucinae</taxon>
        <taxon>Diabroticina</taxon>
        <taxon>Diabroticites</taxon>
        <taxon>Diabrotica</taxon>
    </lineage>
</organism>
<dbReference type="OrthoDB" id="6744312at2759"/>
<evidence type="ECO:0000256" key="2">
    <source>
        <dbReference type="ARBA" id="ARBA00022723"/>
    </source>
</evidence>
<evidence type="ECO:0000256" key="8">
    <source>
        <dbReference type="ARBA" id="ARBA00023242"/>
    </source>
</evidence>
<dbReference type="Pfam" id="PF00096">
    <property type="entry name" value="zf-C2H2"/>
    <property type="match status" value="1"/>
</dbReference>
<evidence type="ECO:0000256" key="4">
    <source>
        <dbReference type="ARBA" id="ARBA00022771"/>
    </source>
</evidence>
<evidence type="ECO:0000256" key="6">
    <source>
        <dbReference type="ARBA" id="ARBA00023015"/>
    </source>
</evidence>
<reference evidence="12" key="1">
    <citation type="submission" date="2025-08" db="UniProtKB">
        <authorList>
            <consortium name="RefSeq"/>
        </authorList>
    </citation>
    <scope>IDENTIFICATION</scope>
    <source>
        <tissue evidence="12">Whole insect</tissue>
    </source>
</reference>